<protein>
    <submittedName>
        <fullName evidence="8">Vacuolar ATPase assembly integral membrane protein vma21</fullName>
    </submittedName>
</protein>
<feature type="region of interest" description="Disordered" evidence="7">
    <location>
        <begin position="1"/>
        <end position="29"/>
    </location>
</feature>
<gene>
    <name evidence="8" type="primary">VMA21</name>
    <name evidence="8" type="ORF">FE257_000492</name>
</gene>
<name>A0AAD4GXN0_ASPNN</name>
<evidence type="ECO:0000256" key="2">
    <source>
        <dbReference type="ARBA" id="ARBA00022824"/>
    </source>
</evidence>
<evidence type="ECO:0000256" key="6">
    <source>
        <dbReference type="HAMAP-Rule" id="MF_03058"/>
    </source>
</evidence>
<comment type="similarity">
    <text evidence="6">Belongs to the VMA21 family.</text>
</comment>
<evidence type="ECO:0000256" key="7">
    <source>
        <dbReference type="SAM" id="MobiDB-lite"/>
    </source>
</evidence>
<evidence type="ECO:0000256" key="1">
    <source>
        <dbReference type="ARBA" id="ARBA00022692"/>
    </source>
</evidence>
<comment type="caution">
    <text evidence="6">Lacks conserved residue(s) required for the propagation of feature annotation.</text>
</comment>
<comment type="function">
    <text evidence="6">Required for the assembly of the V0 complex of the vacuolar ATPase (V-ATPase) in the endoplasmic reticulum.</text>
</comment>
<evidence type="ECO:0000256" key="5">
    <source>
        <dbReference type="ARBA" id="ARBA00023329"/>
    </source>
</evidence>
<dbReference type="GO" id="GO:0012507">
    <property type="term" value="C:ER to Golgi transport vesicle membrane"/>
    <property type="evidence" value="ECO:0007669"/>
    <property type="project" value="UniProtKB-SubCell"/>
</dbReference>
<sequence>MSSRRTKESPANVVASSAAEKSPTDSDVSPAVPAHVIYKLLGFTLAMITTPIGMYFVMNNFGASATFSGITAAITANVILFSYIWVAWQEDQEEREELAKKKQKKAQ</sequence>
<dbReference type="GO" id="GO:0070072">
    <property type="term" value="P:vacuolar proton-transporting V-type ATPase complex assembly"/>
    <property type="evidence" value="ECO:0007669"/>
    <property type="project" value="UniProtKB-UniRule"/>
</dbReference>
<keyword evidence="3 6" id="KW-1133">Transmembrane helix</keyword>
<reference evidence="8" key="2">
    <citation type="submission" date="2020-02" db="EMBL/GenBank/DDBJ databases">
        <authorList>
            <person name="Gilchrist C.L.M."/>
            <person name="Chooi Y.-H."/>
        </authorList>
    </citation>
    <scope>NUCLEOTIDE SEQUENCE</scope>
    <source>
        <strain evidence="8">MST-FP2251</strain>
    </source>
</reference>
<dbReference type="PANTHER" id="PTHR31792">
    <property type="entry name" value="VACUOLAR ATPASE ASSEMBLY INTEGRAL MEMBRANE PROTEIN VMA21"/>
    <property type="match status" value="1"/>
</dbReference>
<dbReference type="GO" id="GO:0033116">
    <property type="term" value="C:endoplasmic reticulum-Golgi intermediate compartment membrane"/>
    <property type="evidence" value="ECO:0007669"/>
    <property type="project" value="UniProtKB-SubCell"/>
</dbReference>
<evidence type="ECO:0000256" key="3">
    <source>
        <dbReference type="ARBA" id="ARBA00022989"/>
    </source>
</evidence>
<evidence type="ECO:0000256" key="4">
    <source>
        <dbReference type="ARBA" id="ARBA00023136"/>
    </source>
</evidence>
<feature type="transmembrane region" description="Helical" evidence="6">
    <location>
        <begin position="69"/>
        <end position="88"/>
    </location>
</feature>
<keyword evidence="4 6" id="KW-0472">Membrane</keyword>
<comment type="caution">
    <text evidence="8">The sequence shown here is derived from an EMBL/GenBank/DDBJ whole genome shotgun (WGS) entry which is preliminary data.</text>
</comment>
<dbReference type="InterPro" id="IPR019013">
    <property type="entry name" value="Vma21"/>
</dbReference>
<dbReference type="Pfam" id="PF09446">
    <property type="entry name" value="VMA21"/>
    <property type="match status" value="1"/>
</dbReference>
<dbReference type="GO" id="GO:0005789">
    <property type="term" value="C:endoplasmic reticulum membrane"/>
    <property type="evidence" value="ECO:0007669"/>
    <property type="project" value="UniProtKB-SubCell"/>
</dbReference>
<accession>A0AAD4GXN0</accession>
<feature type="transmembrane region" description="Helical" evidence="6">
    <location>
        <begin position="36"/>
        <end position="57"/>
    </location>
</feature>
<organism evidence="8 9">
    <name type="scientific">Aspergillus nanangensis</name>
    <dbReference type="NCBI Taxonomy" id="2582783"/>
    <lineage>
        <taxon>Eukaryota</taxon>
        <taxon>Fungi</taxon>
        <taxon>Dikarya</taxon>
        <taxon>Ascomycota</taxon>
        <taxon>Pezizomycotina</taxon>
        <taxon>Eurotiomycetes</taxon>
        <taxon>Eurotiomycetidae</taxon>
        <taxon>Eurotiales</taxon>
        <taxon>Aspergillaceae</taxon>
        <taxon>Aspergillus</taxon>
        <taxon>Aspergillus subgen. Circumdati</taxon>
    </lineage>
</organism>
<keyword evidence="2 6" id="KW-0256">Endoplasmic reticulum</keyword>
<evidence type="ECO:0000313" key="8">
    <source>
        <dbReference type="EMBL" id="KAF9892900.1"/>
    </source>
</evidence>
<proteinExistence type="inferred from homology"/>
<reference evidence="8" key="1">
    <citation type="journal article" date="2019" name="Beilstein J. Org. Chem.">
        <title>Nanangenines: drimane sesquiterpenoids as the dominant metabolite cohort of a novel Australian fungus, Aspergillus nanangensis.</title>
        <authorList>
            <person name="Lacey H.J."/>
            <person name="Gilchrist C.L.M."/>
            <person name="Crombie A."/>
            <person name="Kalaitzis J.A."/>
            <person name="Vuong D."/>
            <person name="Rutledge P.J."/>
            <person name="Turner P."/>
            <person name="Pitt J.I."/>
            <person name="Lacey E."/>
            <person name="Chooi Y.H."/>
            <person name="Piggott A.M."/>
        </authorList>
    </citation>
    <scope>NUCLEOTIDE SEQUENCE</scope>
    <source>
        <strain evidence="8">MST-FP2251</strain>
    </source>
</reference>
<evidence type="ECO:0000313" key="9">
    <source>
        <dbReference type="Proteomes" id="UP001194746"/>
    </source>
</evidence>
<dbReference type="HAMAP" id="MF_03058">
    <property type="entry name" value="VMA21"/>
    <property type="match status" value="1"/>
</dbReference>
<dbReference type="Proteomes" id="UP001194746">
    <property type="component" value="Unassembled WGS sequence"/>
</dbReference>
<dbReference type="EMBL" id="VCAU01000010">
    <property type="protein sequence ID" value="KAF9892900.1"/>
    <property type="molecule type" value="Genomic_DNA"/>
</dbReference>
<dbReference type="PANTHER" id="PTHR31792:SF3">
    <property type="entry name" value="VACUOLAR ATPASE ASSEMBLY INTEGRAL MEMBRANE PROTEIN VMA21"/>
    <property type="match status" value="1"/>
</dbReference>
<comment type="subcellular location">
    <subcellularLocation>
        <location evidence="6">Endoplasmic reticulum membrane</location>
        <topology evidence="6">Multi-pass membrane protein</topology>
    </subcellularLocation>
    <subcellularLocation>
        <location evidence="6">Endoplasmic reticulum-Golgi intermediate compartment membrane</location>
        <topology evidence="6">Multi-pass membrane protein</topology>
    </subcellularLocation>
    <subcellularLocation>
        <location evidence="6">Cytoplasmic vesicle</location>
        <location evidence="6">COPII-coated vesicle membrane</location>
        <topology evidence="6">Multi-pass membrane protein</topology>
    </subcellularLocation>
</comment>
<dbReference type="AlphaFoldDB" id="A0AAD4GXN0"/>
<keyword evidence="9" id="KW-1185">Reference proteome</keyword>
<keyword evidence="5 6" id="KW-0968">Cytoplasmic vesicle</keyword>
<keyword evidence="1 6" id="KW-0812">Transmembrane</keyword>